<dbReference type="Gene3D" id="3.30.390.30">
    <property type="match status" value="1"/>
</dbReference>
<dbReference type="EMBL" id="CYKH01002108">
    <property type="protein sequence ID" value="CUI15368.1"/>
    <property type="molecule type" value="Genomic_DNA"/>
</dbReference>
<comment type="similarity">
    <text evidence="1">Belongs to the class-I pyridine nucleotide-disulfide oxidoreductase family.</text>
</comment>
<keyword evidence="2" id="KW-0285">Flavoprotein</keyword>
<dbReference type="GO" id="GO:0004148">
    <property type="term" value="F:dihydrolipoyl dehydrogenase (NADH) activity"/>
    <property type="evidence" value="ECO:0007669"/>
    <property type="project" value="TreeGrafter"/>
</dbReference>
<dbReference type="GO" id="GO:0045252">
    <property type="term" value="C:oxoglutarate dehydrogenase complex"/>
    <property type="evidence" value="ECO:0007669"/>
    <property type="project" value="TreeGrafter"/>
</dbReference>
<dbReference type="GO" id="GO:0050660">
    <property type="term" value="F:flavin adenine dinucleotide binding"/>
    <property type="evidence" value="ECO:0007669"/>
    <property type="project" value="TreeGrafter"/>
</dbReference>
<dbReference type="AlphaFoldDB" id="A0A0S4KLJ6"/>
<evidence type="ECO:0000259" key="7">
    <source>
        <dbReference type="Pfam" id="PF02852"/>
    </source>
</evidence>
<dbReference type="OMA" id="KKACIIE"/>
<reference evidence="10" key="1">
    <citation type="submission" date="2015-09" db="EMBL/GenBank/DDBJ databases">
        <authorList>
            <consortium name="Pathogen Informatics"/>
        </authorList>
    </citation>
    <scope>NUCLEOTIDE SEQUENCE [LARGE SCALE GENOMIC DNA]</scope>
    <source>
        <strain evidence="10">Lake Konstanz</strain>
    </source>
</reference>
<organism evidence="9 10">
    <name type="scientific">Bodo saltans</name>
    <name type="common">Flagellated protozoan</name>
    <dbReference type="NCBI Taxonomy" id="75058"/>
    <lineage>
        <taxon>Eukaryota</taxon>
        <taxon>Discoba</taxon>
        <taxon>Euglenozoa</taxon>
        <taxon>Kinetoplastea</taxon>
        <taxon>Metakinetoplastina</taxon>
        <taxon>Eubodonida</taxon>
        <taxon>Bodonidae</taxon>
        <taxon>Bodo</taxon>
    </lineage>
</organism>
<feature type="binding site" evidence="6">
    <location>
        <position position="416"/>
    </location>
    <ligand>
        <name>FAD</name>
        <dbReference type="ChEBI" id="CHEBI:57692"/>
    </ligand>
</feature>
<comment type="cofactor">
    <cofactor evidence="6">
        <name>FAD</name>
        <dbReference type="ChEBI" id="CHEBI:57692"/>
    </cofactor>
    <text evidence="6">Binds 1 FAD per subunit.</text>
</comment>
<keyword evidence="3 6" id="KW-0274">FAD</keyword>
<evidence type="ECO:0000256" key="3">
    <source>
        <dbReference type="ARBA" id="ARBA00022827"/>
    </source>
</evidence>
<dbReference type="PANTHER" id="PTHR22912:SF103">
    <property type="entry name" value="DEHYDROGENASE, PUTATIVE-RELATED"/>
    <property type="match status" value="1"/>
</dbReference>
<dbReference type="InterPro" id="IPR050151">
    <property type="entry name" value="Class-I_Pyr_Nuc-Dis_Oxidored"/>
</dbReference>
<dbReference type="InterPro" id="IPR004099">
    <property type="entry name" value="Pyr_nucl-diS_OxRdtase_dimer"/>
</dbReference>
<dbReference type="FunFam" id="3.30.390.30:FF:000001">
    <property type="entry name" value="Dihydrolipoyl dehydrogenase"/>
    <property type="match status" value="1"/>
</dbReference>
<dbReference type="PANTHER" id="PTHR22912">
    <property type="entry name" value="DISULFIDE OXIDOREDUCTASE"/>
    <property type="match status" value="1"/>
</dbReference>
<keyword evidence="5 6" id="KW-0520">NAD</keyword>
<dbReference type="PRINTS" id="PR00411">
    <property type="entry name" value="PNDRDTASEI"/>
</dbReference>
<feature type="binding site" evidence="6">
    <location>
        <begin position="280"/>
        <end position="287"/>
    </location>
    <ligand>
        <name>NAD(+)</name>
        <dbReference type="ChEBI" id="CHEBI:57540"/>
    </ligand>
</feature>
<dbReference type="GO" id="GO:0006103">
    <property type="term" value="P:2-oxoglutarate metabolic process"/>
    <property type="evidence" value="ECO:0007669"/>
    <property type="project" value="TreeGrafter"/>
</dbReference>
<feature type="domain" description="Pyridine nucleotide-disulphide oxidoreductase dimerisation" evidence="7">
    <location>
        <begin position="456"/>
        <end position="562"/>
    </location>
</feature>
<gene>
    <name evidence="9" type="ORF">BSAL_40305</name>
</gene>
<keyword evidence="4" id="KW-0560">Oxidoreductase</keyword>
<dbReference type="VEuPathDB" id="TriTrypDB:BSAL_40305"/>
<keyword evidence="6" id="KW-0547">Nucleotide-binding</keyword>
<dbReference type="GO" id="GO:0005739">
    <property type="term" value="C:mitochondrion"/>
    <property type="evidence" value="ECO:0007669"/>
    <property type="project" value="TreeGrafter"/>
</dbReference>
<evidence type="ECO:0000256" key="1">
    <source>
        <dbReference type="ARBA" id="ARBA00007532"/>
    </source>
</evidence>
<dbReference type="OrthoDB" id="361797at2759"/>
<proteinExistence type="inferred from homology"/>
<dbReference type="SUPFAM" id="SSF51905">
    <property type="entry name" value="FAD/NAD(P)-binding domain"/>
    <property type="match status" value="2"/>
</dbReference>
<dbReference type="PIRSF" id="PIRSF000350">
    <property type="entry name" value="Mercury_reductase_MerA"/>
    <property type="match status" value="1"/>
</dbReference>
<dbReference type="InterPro" id="IPR023753">
    <property type="entry name" value="FAD/NAD-binding_dom"/>
</dbReference>
<dbReference type="PRINTS" id="PR00368">
    <property type="entry name" value="FADPNR"/>
</dbReference>
<name>A0A0S4KLJ6_BODSA</name>
<evidence type="ECO:0000256" key="5">
    <source>
        <dbReference type="ARBA" id="ARBA00023027"/>
    </source>
</evidence>
<dbReference type="Pfam" id="PF02852">
    <property type="entry name" value="Pyr_redox_dim"/>
    <property type="match status" value="1"/>
</dbReference>
<dbReference type="Pfam" id="PF07992">
    <property type="entry name" value="Pyr_redox_2"/>
    <property type="match status" value="1"/>
</dbReference>
<evidence type="ECO:0000256" key="2">
    <source>
        <dbReference type="ARBA" id="ARBA00022630"/>
    </source>
</evidence>
<feature type="domain" description="FAD/NAD(P)-binding" evidence="8">
    <location>
        <begin position="26"/>
        <end position="430"/>
    </location>
</feature>
<protein>
    <submittedName>
        <fullName evidence="9">Dihydrolipoamide dehydrogenase, putative</fullName>
    </submittedName>
</protein>
<dbReference type="Gene3D" id="3.50.50.60">
    <property type="entry name" value="FAD/NAD(P)-binding domain"/>
    <property type="match status" value="3"/>
</dbReference>
<sequence length="630" mass="69373">VSRSRLCGGPAAPVGQHAAPATRRKFDVCVIGGGPAGLAAALRAVDYKRTACIIEANRIGGADLWDGALQSKTLWEMSKLYRLINGKTAERMMTKEKELPELQHDHLYKALVNASEFREQQLLHQLASAGIPLIKGYGKLLSNTTVKVVTTPHEVQGNEETPVMPLVRTKFLNASEFREQQLLHQLASAGIPLIKGYGKLLSNTTVKVVTTPHEVQGNEETPVMTAGEDEISEIIEADHVVLAAGAEPRPHPLVPIDKEVVVTSDELMRQPFPKSIVIIGAGVIGCEFASILANFGQTEVNIIDKSPRILPMEDEDIALFVQNLLAKKNVTFHHRSTLIAAEVTADNRFQYTLSDMQSGEQTTHTVDKALVSIGRVPRSKSLGLQEIGAAINDKGSIDRDRFFRVQPFKNIYAVGDLTTRMALVNVGELEGRCCVDHMFHPYPEDELFLKMDNLSTIMFLDQEVASVGVNEQMCKKQNIAYKMAKYGYEFVSRAVAMGNTRGFVKLIVTNDRKMQVLGVRAVGPHASSIVELASLAIHKKESAYKLGELLTAYPAVTQGFQECLRMLLGTSILKPNVFPELVVTEWRPPGFERGRAHQQEMLHEQLQVKAPFRAPSAFEETPKARPSGSA</sequence>
<dbReference type="InterPro" id="IPR001100">
    <property type="entry name" value="Pyr_nuc-diS_OxRdtase"/>
</dbReference>
<accession>A0A0S4KLJ6</accession>
<dbReference type="InterPro" id="IPR016156">
    <property type="entry name" value="FAD/NAD-linked_Rdtase_dimer_sf"/>
</dbReference>
<evidence type="ECO:0000256" key="4">
    <source>
        <dbReference type="ARBA" id="ARBA00023002"/>
    </source>
</evidence>
<dbReference type="SUPFAM" id="SSF55424">
    <property type="entry name" value="FAD/NAD-linked reductases, dimerisation (C-terminal) domain"/>
    <property type="match status" value="1"/>
</dbReference>
<keyword evidence="10" id="KW-1185">Reference proteome</keyword>
<evidence type="ECO:0000256" key="6">
    <source>
        <dbReference type="PIRSR" id="PIRSR000350-3"/>
    </source>
</evidence>
<evidence type="ECO:0000313" key="9">
    <source>
        <dbReference type="EMBL" id="CUI15368.1"/>
    </source>
</evidence>
<feature type="binding site" evidence="6">
    <location>
        <position position="374"/>
    </location>
    <ligand>
        <name>NAD(+)</name>
        <dbReference type="ChEBI" id="CHEBI:57540"/>
    </ligand>
</feature>
<dbReference type="Proteomes" id="UP000051952">
    <property type="component" value="Unassembled WGS sequence"/>
</dbReference>
<evidence type="ECO:0000259" key="8">
    <source>
        <dbReference type="Pfam" id="PF07992"/>
    </source>
</evidence>
<dbReference type="InterPro" id="IPR036188">
    <property type="entry name" value="FAD/NAD-bd_sf"/>
</dbReference>
<feature type="non-terminal residue" evidence="9">
    <location>
        <position position="1"/>
    </location>
</feature>
<evidence type="ECO:0000313" key="10">
    <source>
        <dbReference type="Proteomes" id="UP000051952"/>
    </source>
</evidence>